<evidence type="ECO:0000313" key="10">
    <source>
        <dbReference type="Proteomes" id="UP000825729"/>
    </source>
</evidence>
<dbReference type="InterPro" id="IPR012337">
    <property type="entry name" value="RNaseH-like_sf"/>
</dbReference>
<keyword evidence="6" id="KW-0695">RNA-directed DNA polymerase</keyword>
<dbReference type="SUPFAM" id="SSF53098">
    <property type="entry name" value="Ribonuclease H-like"/>
    <property type="match status" value="2"/>
</dbReference>
<dbReference type="GO" id="GO:0004519">
    <property type="term" value="F:endonuclease activity"/>
    <property type="evidence" value="ECO:0007669"/>
    <property type="project" value="UniProtKB-KW"/>
</dbReference>
<dbReference type="CDD" id="cd09274">
    <property type="entry name" value="RNase_HI_RT_Ty3"/>
    <property type="match status" value="1"/>
</dbReference>
<dbReference type="Pfam" id="PF17917">
    <property type="entry name" value="RT_RNaseH"/>
    <property type="match status" value="1"/>
</dbReference>
<protein>
    <recommendedName>
        <fullName evidence="8">Integrase catalytic domain-containing protein</fullName>
    </recommendedName>
</protein>
<dbReference type="Pfam" id="PF00665">
    <property type="entry name" value="rve"/>
    <property type="match status" value="1"/>
</dbReference>
<evidence type="ECO:0000313" key="9">
    <source>
        <dbReference type="EMBL" id="KAG9453188.1"/>
    </source>
</evidence>
<dbReference type="Proteomes" id="UP000825729">
    <property type="component" value="Unassembled WGS sequence"/>
</dbReference>
<feature type="region of interest" description="Disordered" evidence="7">
    <location>
        <begin position="1"/>
        <end position="25"/>
    </location>
</feature>
<dbReference type="Gene3D" id="1.10.340.70">
    <property type="match status" value="1"/>
</dbReference>
<dbReference type="PANTHER" id="PTHR37984:SF5">
    <property type="entry name" value="PROTEIN NYNRIN-LIKE"/>
    <property type="match status" value="1"/>
</dbReference>
<dbReference type="GO" id="GO:0003964">
    <property type="term" value="F:RNA-directed DNA polymerase activity"/>
    <property type="evidence" value="ECO:0007669"/>
    <property type="project" value="UniProtKB-KW"/>
</dbReference>
<dbReference type="PANTHER" id="PTHR37984">
    <property type="entry name" value="PROTEIN CBG26694"/>
    <property type="match status" value="1"/>
</dbReference>
<dbReference type="GO" id="GO:0016787">
    <property type="term" value="F:hydrolase activity"/>
    <property type="evidence" value="ECO:0007669"/>
    <property type="project" value="UniProtKB-KW"/>
</dbReference>
<dbReference type="InterPro" id="IPR036397">
    <property type="entry name" value="RNaseH_sf"/>
</dbReference>
<dbReference type="InterPro" id="IPR043502">
    <property type="entry name" value="DNA/RNA_pol_sf"/>
</dbReference>
<dbReference type="InterPro" id="IPR000477">
    <property type="entry name" value="RT_dom"/>
</dbReference>
<organism evidence="9 10">
    <name type="scientific">Aristolochia fimbriata</name>
    <name type="common">White veined hardy Dutchman's pipe vine</name>
    <dbReference type="NCBI Taxonomy" id="158543"/>
    <lineage>
        <taxon>Eukaryota</taxon>
        <taxon>Viridiplantae</taxon>
        <taxon>Streptophyta</taxon>
        <taxon>Embryophyta</taxon>
        <taxon>Tracheophyta</taxon>
        <taxon>Spermatophyta</taxon>
        <taxon>Magnoliopsida</taxon>
        <taxon>Magnoliidae</taxon>
        <taxon>Piperales</taxon>
        <taxon>Aristolochiaceae</taxon>
        <taxon>Aristolochia</taxon>
    </lineage>
</organism>
<evidence type="ECO:0000259" key="8">
    <source>
        <dbReference type="PROSITE" id="PS50994"/>
    </source>
</evidence>
<evidence type="ECO:0000256" key="5">
    <source>
        <dbReference type="ARBA" id="ARBA00022801"/>
    </source>
</evidence>
<dbReference type="EMBL" id="JAINDJ010000003">
    <property type="protein sequence ID" value="KAG9453188.1"/>
    <property type="molecule type" value="Genomic_DNA"/>
</dbReference>
<keyword evidence="10" id="KW-1185">Reference proteome</keyword>
<keyword evidence="2" id="KW-0548">Nucleotidyltransferase</keyword>
<dbReference type="PROSITE" id="PS50994">
    <property type="entry name" value="INTEGRASE"/>
    <property type="match status" value="1"/>
</dbReference>
<dbReference type="CDD" id="cd01647">
    <property type="entry name" value="RT_LTR"/>
    <property type="match status" value="1"/>
</dbReference>
<dbReference type="Gene3D" id="3.30.70.270">
    <property type="match status" value="2"/>
</dbReference>
<keyword evidence="4" id="KW-0255">Endonuclease</keyword>
<keyword evidence="3" id="KW-0540">Nuclease</keyword>
<evidence type="ECO:0000256" key="2">
    <source>
        <dbReference type="ARBA" id="ARBA00022695"/>
    </source>
</evidence>
<dbReference type="InterPro" id="IPR043128">
    <property type="entry name" value="Rev_trsase/Diguanyl_cyclase"/>
</dbReference>
<evidence type="ECO:0000256" key="1">
    <source>
        <dbReference type="ARBA" id="ARBA00022679"/>
    </source>
</evidence>
<name>A0AAV7EWJ2_ARIFI</name>
<dbReference type="SUPFAM" id="SSF56672">
    <property type="entry name" value="DNA/RNA polymerases"/>
    <property type="match status" value="1"/>
</dbReference>
<sequence>MPVISPKQPTYSHKPATVTPTSNQRNMPVLRYFPQSQRKKGEVPLVACNKIQPTPLPVKVTLPLPKLEERSIVKQLPNQQQLPSTRSIEGFDRNAYRLMSKAGGNLTKEEIHAQPPITLPVLTPELEKLRDEGQRIDQGRQGLGYQKHKRIKIYTSREKPVKITRKGSTDVHQVSVGQTLTKKQDVPKPVVIYTLRAAIARARAYDSVMVNHISITDDDQEAEEFVLKDAPAEFEEGGQATVDELKKVDLGTAEDPRPTFLSASLTGEEEAEYMALLREYRDIFAWNYTEMPGLDPRVAVHKLAVHPSVRPVKQSQRRFRPELVPKIEKEVDKLIVANFIREVKYPSWIANIVPVKKKTGQIRVCVDFRDLNKACPKDDFSLPITELMVDAMMGHEALSFMDGSSGYNQIRMDPKDEELTAFRTPKGIFCYKVMSFGLKNGCATYQRAMQNIFDDFLLKRVECYVDDLVVKTKQRSDHLLNLRAVFERLRRFQLKMNQLKCAFGVTSGKFLEFIVHHRGIEIDQSKIDAIQKMPEPRNVSELKSFQGHLAYIRRFISNLAGRCQPFSRLLKKDTPFEWDDSCRNALNNIKAYLTKPPVLVAPIVNKLLLLYIAAQEKSMGALLAQCDEDNKERSLYYLSRTLVGAELNYTPIEKTCLALIFAIQKLRHYLLAHSTNLISRADPLKYIMSRPILSGRLVKWALLLSEFEINYVPQRAIKGQALANFLADHPVPTEWELIEEFPDEEIFLVEVLPPWEMYIDGAARRNGAGAGVLFVSPKKDLLPNSFVLTQNCSNNEAEYQAILLRLGIAVEMQLPQLNVYADALAGIAASLAQFDEQPSQVPICERWVIPAPVEEEIEEEQTEEIEESLPISASQNQTKDWREPIINFLRHSTLPVDLRERVQIRRTAPRYVFINEELYRRSYEGLLLRCLSKEEGLQVLKETHGGICGAYQAGPKLHLQVKRLGYYWPTMLRDAIEMAQTCKPCQLHADYIHQPPVPLHPTVACWPFEAWGMDIIGPITPKSDSERQYILAATDYLSKWAEAAAYREVKAITVADFIRTQIIYRYGVPRYIVTDNGTPFRNRVMDRFCEKFCIQQRMSSAYNPAANGFAEAFNKTLCKILNKTVGAHKSWDEKLPEALWAYRTTAQTPTQSTPYSLVYGTEAVLPLEVQLPSLRIVVREGLTTEECTQLRLAELASLDEQ</sequence>
<keyword evidence="5" id="KW-0378">Hydrolase</keyword>
<dbReference type="AlphaFoldDB" id="A0AAV7EWJ2"/>
<dbReference type="InterPro" id="IPR041373">
    <property type="entry name" value="RT_RNaseH"/>
</dbReference>
<evidence type="ECO:0000256" key="6">
    <source>
        <dbReference type="ARBA" id="ARBA00022918"/>
    </source>
</evidence>
<dbReference type="GO" id="GO:0015074">
    <property type="term" value="P:DNA integration"/>
    <property type="evidence" value="ECO:0007669"/>
    <property type="project" value="InterPro"/>
</dbReference>
<gene>
    <name evidence="9" type="ORF">H6P81_006092</name>
</gene>
<comment type="caution">
    <text evidence="9">The sequence shown here is derived from an EMBL/GenBank/DDBJ whole genome shotgun (WGS) entry which is preliminary data.</text>
</comment>
<dbReference type="Gene3D" id="3.10.10.10">
    <property type="entry name" value="HIV Type 1 Reverse Transcriptase, subunit A, domain 1"/>
    <property type="match status" value="1"/>
</dbReference>
<dbReference type="FunFam" id="3.30.420.10:FF:000032">
    <property type="entry name" value="Retrovirus-related Pol polyprotein from transposon 297-like Protein"/>
    <property type="match status" value="1"/>
</dbReference>
<evidence type="ECO:0000256" key="4">
    <source>
        <dbReference type="ARBA" id="ARBA00022759"/>
    </source>
</evidence>
<dbReference type="GO" id="GO:0003676">
    <property type="term" value="F:nucleic acid binding"/>
    <property type="evidence" value="ECO:0007669"/>
    <property type="project" value="InterPro"/>
</dbReference>
<reference evidence="9 10" key="1">
    <citation type="submission" date="2021-07" db="EMBL/GenBank/DDBJ databases">
        <title>The Aristolochia fimbriata genome: insights into angiosperm evolution, floral development and chemical biosynthesis.</title>
        <authorList>
            <person name="Jiao Y."/>
        </authorList>
    </citation>
    <scope>NUCLEOTIDE SEQUENCE [LARGE SCALE GENOMIC DNA]</scope>
    <source>
        <strain evidence="9">IBCAS-2021</strain>
        <tissue evidence="9">Leaf</tissue>
    </source>
</reference>
<dbReference type="Gene3D" id="3.30.420.10">
    <property type="entry name" value="Ribonuclease H-like superfamily/Ribonuclease H"/>
    <property type="match status" value="2"/>
</dbReference>
<keyword evidence="1" id="KW-0808">Transferase</keyword>
<dbReference type="Pfam" id="PF00078">
    <property type="entry name" value="RVT_1"/>
    <property type="match status" value="1"/>
</dbReference>
<evidence type="ECO:0000256" key="3">
    <source>
        <dbReference type="ARBA" id="ARBA00022722"/>
    </source>
</evidence>
<dbReference type="InterPro" id="IPR001584">
    <property type="entry name" value="Integrase_cat-core"/>
</dbReference>
<feature type="domain" description="Integrase catalytic" evidence="8">
    <location>
        <begin position="1003"/>
        <end position="1162"/>
    </location>
</feature>
<proteinExistence type="predicted"/>
<accession>A0AAV7EWJ2</accession>
<evidence type="ECO:0000256" key="7">
    <source>
        <dbReference type="SAM" id="MobiDB-lite"/>
    </source>
</evidence>
<dbReference type="FunFam" id="3.30.70.270:FF:000063">
    <property type="entry name" value="Zinc knuckle domaincontaining protein"/>
    <property type="match status" value="1"/>
</dbReference>
<dbReference type="InterPro" id="IPR050951">
    <property type="entry name" value="Retrovirus_Pol_polyprotein"/>
</dbReference>